<evidence type="ECO:0000256" key="11">
    <source>
        <dbReference type="HAMAP-Rule" id="MF_00276"/>
    </source>
</evidence>
<dbReference type="HAMAP" id="MF_00276">
    <property type="entry name" value="KdpC"/>
    <property type="match status" value="1"/>
</dbReference>
<name>A0A3G9G8V2_9CAUL</name>
<evidence type="ECO:0000256" key="5">
    <source>
        <dbReference type="ARBA" id="ARBA00022741"/>
    </source>
</evidence>
<evidence type="ECO:0000256" key="7">
    <source>
        <dbReference type="ARBA" id="ARBA00022958"/>
    </source>
</evidence>
<keyword evidence="10 11" id="KW-0472">Membrane</keyword>
<dbReference type="AlphaFoldDB" id="A0A3G9G8V2"/>
<reference evidence="13" key="2">
    <citation type="journal article" date="2017" name="Plant Physiol. Biochem.">
        <title>Differential oxidative and antioxidative response of duckweed Lemna minor toward plant growth promoting/inhibiting bacteria.</title>
        <authorList>
            <person name="Ishizawa H."/>
            <person name="Kuroda M."/>
            <person name="Morikawa M."/>
            <person name="Ike M."/>
        </authorList>
    </citation>
    <scope>NUCLEOTIDE SEQUENCE [LARGE SCALE GENOMIC DNA]</scope>
    <source>
        <strain evidence="13">M6</strain>
    </source>
</reference>
<dbReference type="InterPro" id="IPR003820">
    <property type="entry name" value="KdpC"/>
</dbReference>
<comment type="function">
    <text evidence="11">Part of the high-affinity ATP-driven potassium transport (or Kdp) system, which catalyzes the hydrolysis of ATP coupled with the electrogenic transport of potassium into the cytoplasm. This subunit acts as a catalytic chaperone that increases the ATP-binding affinity of the ATP-hydrolyzing subunit KdpB by the formation of a transient KdpB/KdpC/ATP ternary complex.</text>
</comment>
<protein>
    <recommendedName>
        <fullName evidence="11">Potassium-transporting ATPase KdpC subunit</fullName>
    </recommendedName>
    <alternativeName>
        <fullName evidence="11">ATP phosphohydrolase [potassium-transporting] C chain</fullName>
    </alternativeName>
    <alternativeName>
        <fullName evidence="11">Potassium-binding and translocating subunit C</fullName>
    </alternativeName>
    <alternativeName>
        <fullName evidence="11">Potassium-translocating ATPase C chain</fullName>
    </alternativeName>
</protein>
<dbReference type="GO" id="GO:0016787">
    <property type="term" value="F:hydrolase activity"/>
    <property type="evidence" value="ECO:0007669"/>
    <property type="project" value="UniProtKB-KW"/>
</dbReference>
<sequence>MSLIKHIQPTVVSLAVFTVLFGGLYPLATTAIVQTAFPDKAQGSLIRDGQTVIGSRLIGQNFTQPQYLWGRLSATGPAPYNAAASSGSNYGVNNPALIEAAKARRDALNLTGPVPVDLLTASGSGLDPHISPAAAAVQVPRIAAARHIPPQRVRDAIAAATQTPDFGVLGEARVNVLEVNLRLDGRLK</sequence>
<evidence type="ECO:0000313" key="12">
    <source>
        <dbReference type="EMBL" id="BBF81544.1"/>
    </source>
</evidence>
<organism evidence="12 13">
    <name type="scientific">Asticcacaulis excentricus</name>
    <dbReference type="NCBI Taxonomy" id="78587"/>
    <lineage>
        <taxon>Bacteria</taxon>
        <taxon>Pseudomonadati</taxon>
        <taxon>Pseudomonadota</taxon>
        <taxon>Alphaproteobacteria</taxon>
        <taxon>Caulobacterales</taxon>
        <taxon>Caulobacteraceae</taxon>
        <taxon>Asticcacaulis</taxon>
    </lineage>
</organism>
<evidence type="ECO:0000313" key="13">
    <source>
        <dbReference type="Proteomes" id="UP000278756"/>
    </source>
</evidence>
<dbReference type="Proteomes" id="UP000278756">
    <property type="component" value="Chromosome 1"/>
</dbReference>
<evidence type="ECO:0000256" key="8">
    <source>
        <dbReference type="ARBA" id="ARBA00022989"/>
    </source>
</evidence>
<dbReference type="GO" id="GO:0005524">
    <property type="term" value="F:ATP binding"/>
    <property type="evidence" value="ECO:0007669"/>
    <property type="project" value="UniProtKB-UniRule"/>
</dbReference>
<keyword evidence="1 11" id="KW-0813">Transport</keyword>
<dbReference type="GO" id="GO:0005886">
    <property type="term" value="C:plasma membrane"/>
    <property type="evidence" value="ECO:0007669"/>
    <property type="project" value="UniProtKB-SubCell"/>
</dbReference>
<dbReference type="PANTHER" id="PTHR30042:SF2">
    <property type="entry name" value="POTASSIUM-TRANSPORTING ATPASE KDPC SUBUNIT"/>
    <property type="match status" value="1"/>
</dbReference>
<dbReference type="Pfam" id="PF02669">
    <property type="entry name" value="KdpC"/>
    <property type="match status" value="1"/>
</dbReference>
<keyword evidence="6 11" id="KW-0067">ATP-binding</keyword>
<accession>A0A3G9G8V2</accession>
<comment type="subunit">
    <text evidence="11">The system is composed of three essential subunits: KdpA, KdpB and KdpC.</text>
</comment>
<keyword evidence="2 11" id="KW-1003">Cell membrane</keyword>
<evidence type="ECO:0000256" key="2">
    <source>
        <dbReference type="ARBA" id="ARBA00022475"/>
    </source>
</evidence>
<evidence type="ECO:0000256" key="6">
    <source>
        <dbReference type="ARBA" id="ARBA00022840"/>
    </source>
</evidence>
<keyword evidence="9 11" id="KW-0406">Ion transport</keyword>
<evidence type="ECO:0000256" key="3">
    <source>
        <dbReference type="ARBA" id="ARBA00022538"/>
    </source>
</evidence>
<keyword evidence="4 11" id="KW-0812">Transmembrane</keyword>
<keyword evidence="5 11" id="KW-0547">Nucleotide-binding</keyword>
<evidence type="ECO:0000256" key="1">
    <source>
        <dbReference type="ARBA" id="ARBA00022448"/>
    </source>
</evidence>
<keyword evidence="12" id="KW-0378">Hydrolase</keyword>
<comment type="similarity">
    <text evidence="11">Belongs to the KdpC family.</text>
</comment>
<dbReference type="PANTHER" id="PTHR30042">
    <property type="entry name" value="POTASSIUM-TRANSPORTING ATPASE C CHAIN"/>
    <property type="match status" value="1"/>
</dbReference>
<keyword evidence="3 11" id="KW-0633">Potassium transport</keyword>
<keyword evidence="8 11" id="KW-1133">Transmembrane helix</keyword>
<evidence type="ECO:0000256" key="10">
    <source>
        <dbReference type="ARBA" id="ARBA00023136"/>
    </source>
</evidence>
<gene>
    <name evidence="11" type="primary">kdpC</name>
    <name evidence="12" type="ORF">EM6_2146</name>
</gene>
<evidence type="ECO:0000256" key="4">
    <source>
        <dbReference type="ARBA" id="ARBA00022692"/>
    </source>
</evidence>
<keyword evidence="7 11" id="KW-0630">Potassium</keyword>
<comment type="subcellular location">
    <subcellularLocation>
        <location evidence="11">Cell membrane</location>
        <topology evidence="11">Single-pass membrane protein</topology>
    </subcellularLocation>
</comment>
<dbReference type="NCBIfam" id="TIGR00681">
    <property type="entry name" value="kdpC"/>
    <property type="match status" value="1"/>
</dbReference>
<dbReference type="EMBL" id="AP018827">
    <property type="protein sequence ID" value="BBF81544.1"/>
    <property type="molecule type" value="Genomic_DNA"/>
</dbReference>
<evidence type="ECO:0000256" key="9">
    <source>
        <dbReference type="ARBA" id="ARBA00023065"/>
    </source>
</evidence>
<dbReference type="GO" id="GO:0008556">
    <property type="term" value="F:P-type potassium transmembrane transporter activity"/>
    <property type="evidence" value="ECO:0007669"/>
    <property type="project" value="InterPro"/>
</dbReference>
<dbReference type="NCBIfam" id="NF001454">
    <property type="entry name" value="PRK00315.1"/>
    <property type="match status" value="1"/>
</dbReference>
<reference evidence="13" key="1">
    <citation type="journal article" date="2017" name="Biotechnol. Biofuels">
        <title>Evaluation of environmental bacterial communities as a factor affecting the growth of duckweed Lemna minor.</title>
        <authorList>
            <person name="Ishizawa H."/>
            <person name="Kuroda M."/>
            <person name="Morikawa M."/>
            <person name="Ike M."/>
        </authorList>
    </citation>
    <scope>NUCLEOTIDE SEQUENCE [LARGE SCALE GENOMIC DNA]</scope>
    <source>
        <strain evidence="13">M6</strain>
    </source>
</reference>
<dbReference type="PIRSF" id="PIRSF001296">
    <property type="entry name" value="K_ATPase_KdpC"/>
    <property type="match status" value="1"/>
</dbReference>
<dbReference type="OrthoDB" id="9788285at2"/>
<proteinExistence type="inferred from homology"/>